<dbReference type="HOGENOM" id="CLU_037132_4_1_1"/>
<dbReference type="SMART" id="SM00355">
    <property type="entry name" value="ZnF_C2H2"/>
    <property type="match status" value="2"/>
</dbReference>
<feature type="domain" description="C2H2-type" evidence="7">
    <location>
        <begin position="42"/>
        <end position="63"/>
    </location>
</feature>
<dbReference type="PROSITE" id="PS00028">
    <property type="entry name" value="ZINC_FINGER_C2H2_1"/>
    <property type="match status" value="1"/>
</dbReference>
<feature type="compositionally biased region" description="Basic and acidic residues" evidence="6">
    <location>
        <begin position="318"/>
        <end position="333"/>
    </location>
</feature>
<evidence type="ECO:0000256" key="5">
    <source>
        <dbReference type="ARBA" id="ARBA00023242"/>
    </source>
</evidence>
<dbReference type="PANTHER" id="PTHR23215">
    <property type="entry name" value="ZINC FINGER PROTEIN 207"/>
    <property type="match status" value="1"/>
</dbReference>
<protein>
    <recommendedName>
        <fullName evidence="7">C2H2-type domain-containing protein</fullName>
    </recommendedName>
</protein>
<evidence type="ECO:0000313" key="9">
    <source>
        <dbReference type="Proteomes" id="UP000009131"/>
    </source>
</evidence>
<dbReference type="eggNOG" id="KOG2893">
    <property type="taxonomic scope" value="Eukaryota"/>
</dbReference>
<name>G7E106_MIXOS</name>
<proteinExistence type="predicted"/>
<comment type="caution">
    <text evidence="8">The sequence shown here is derived from an EMBL/GenBank/DDBJ whole genome shotgun (WGS) entry which is preliminary data.</text>
</comment>
<dbReference type="CDD" id="cd20908">
    <property type="entry name" value="SUF4-like"/>
    <property type="match status" value="1"/>
</dbReference>
<keyword evidence="9" id="KW-1185">Reference proteome</keyword>
<evidence type="ECO:0000256" key="2">
    <source>
        <dbReference type="ARBA" id="ARBA00022723"/>
    </source>
</evidence>
<keyword evidence="5" id="KW-0539">Nucleus</keyword>
<dbReference type="OrthoDB" id="1306014at2759"/>
<comment type="subcellular location">
    <subcellularLocation>
        <location evidence="1">Nucleus</location>
    </subcellularLocation>
</comment>
<dbReference type="EMBL" id="BABT02000102">
    <property type="protein sequence ID" value="GAA96516.1"/>
    <property type="molecule type" value="Genomic_DNA"/>
</dbReference>
<evidence type="ECO:0000259" key="7">
    <source>
        <dbReference type="PROSITE" id="PS00028"/>
    </source>
</evidence>
<feature type="compositionally biased region" description="Low complexity" evidence="6">
    <location>
        <begin position="262"/>
        <end position="284"/>
    </location>
</feature>
<dbReference type="InterPro" id="IPR013087">
    <property type="entry name" value="Znf_C2H2_type"/>
</dbReference>
<reference evidence="8 9" key="1">
    <citation type="journal article" date="2011" name="J. Gen. Appl. Microbiol.">
        <title>Draft genome sequencing of the enigmatic basidiomycete Mixia osmundae.</title>
        <authorList>
            <person name="Nishida H."/>
            <person name="Nagatsuka Y."/>
            <person name="Sugiyama J."/>
        </authorList>
    </citation>
    <scope>NUCLEOTIDE SEQUENCE [LARGE SCALE GENOMIC DNA]</scope>
    <source>
        <strain evidence="9">CBS 9802 / IAM 14324 / JCM 22182 / KY 12970</strain>
    </source>
</reference>
<dbReference type="STRING" id="764103.G7E106"/>
<gene>
    <name evidence="8" type="primary">Mo03184</name>
    <name evidence="8" type="ORF">E5Q_03184</name>
</gene>
<evidence type="ECO:0000256" key="3">
    <source>
        <dbReference type="ARBA" id="ARBA00022771"/>
    </source>
</evidence>
<dbReference type="Proteomes" id="UP000009131">
    <property type="component" value="Unassembled WGS sequence"/>
</dbReference>
<feature type="region of interest" description="Disordered" evidence="6">
    <location>
        <begin position="301"/>
        <end position="333"/>
    </location>
</feature>
<organism evidence="8 9">
    <name type="scientific">Mixia osmundae (strain CBS 9802 / IAM 14324 / JCM 22182 / KY 12970)</name>
    <dbReference type="NCBI Taxonomy" id="764103"/>
    <lineage>
        <taxon>Eukaryota</taxon>
        <taxon>Fungi</taxon>
        <taxon>Dikarya</taxon>
        <taxon>Basidiomycota</taxon>
        <taxon>Pucciniomycotina</taxon>
        <taxon>Mixiomycetes</taxon>
        <taxon>Mixiales</taxon>
        <taxon>Mixiaceae</taxon>
        <taxon>Mixia</taxon>
    </lineage>
</organism>
<dbReference type="PANTHER" id="PTHR23215:SF0">
    <property type="entry name" value="BUB3-INTERACTING AND GLEBS MOTIF-CONTAINING PROTEIN ZNF207"/>
    <property type="match status" value="1"/>
</dbReference>
<evidence type="ECO:0000256" key="1">
    <source>
        <dbReference type="ARBA" id="ARBA00004123"/>
    </source>
</evidence>
<keyword evidence="4" id="KW-0862">Zinc</keyword>
<dbReference type="GO" id="GO:0008270">
    <property type="term" value="F:zinc ion binding"/>
    <property type="evidence" value="ECO:0007669"/>
    <property type="project" value="UniProtKB-KW"/>
</dbReference>
<feature type="compositionally biased region" description="Pro residues" evidence="6">
    <location>
        <begin position="250"/>
        <end position="261"/>
    </location>
</feature>
<dbReference type="Gene3D" id="3.30.160.60">
    <property type="entry name" value="Classic Zinc Finger"/>
    <property type="match status" value="1"/>
</dbReference>
<keyword evidence="3" id="KW-0863">Zinc-finger</keyword>
<evidence type="ECO:0000313" key="8">
    <source>
        <dbReference type="EMBL" id="GAA96516.1"/>
    </source>
</evidence>
<dbReference type="GO" id="GO:0005634">
    <property type="term" value="C:nucleus"/>
    <property type="evidence" value="ECO:0007669"/>
    <property type="project" value="UniProtKB-SubCell"/>
</dbReference>
<sequence>MAKKKSKAIKKKLLEAWCWYCERTFEDDKVLLQHQKARHFKCSHCPRRLNTAGGLAVHIDQVHKLPTDKITNALPGRDTFDVEIYGMVGVPAADLEAWKRRRAEELGQTLETTKVKRPKINKGVIPIEELKKQLATHKALMSGVAAPATADILLPNDLNNASQPYPVSPFPPPGFTPGMPPMGYPQPGMPGMPGQPGFLAPPAGLPPPPPGMPIPPGFPMPPPGFFANLPPPPPGMPLLPGMMPPPGAVPSPAAALPPPVPAAAQPPSAQPAASTAAAPAATPVPDSSVLLKAGQRCLYADNDVSVEEKRALQPRYAVQDESRGVKRSHEATA</sequence>
<feature type="region of interest" description="Disordered" evidence="6">
    <location>
        <begin position="250"/>
        <end position="284"/>
    </location>
</feature>
<accession>G7E106</accession>
<dbReference type="InParanoid" id="G7E106"/>
<dbReference type="AlphaFoldDB" id="G7E106"/>
<reference evidence="8 9" key="2">
    <citation type="journal article" date="2012" name="Open Biol.">
        <title>Characteristics of nucleosomes and linker DNA regions on the genome of the basidiomycete Mixia osmundae revealed by mono- and dinucleosome mapping.</title>
        <authorList>
            <person name="Nishida H."/>
            <person name="Kondo S."/>
            <person name="Matsumoto T."/>
            <person name="Suzuki Y."/>
            <person name="Yoshikawa H."/>
            <person name="Taylor T.D."/>
            <person name="Sugiyama J."/>
        </authorList>
    </citation>
    <scope>NUCLEOTIDE SEQUENCE [LARGE SCALE GENOMIC DNA]</scope>
    <source>
        <strain evidence="9">CBS 9802 / IAM 14324 / JCM 22182 / KY 12970</strain>
    </source>
</reference>
<evidence type="ECO:0000256" key="6">
    <source>
        <dbReference type="SAM" id="MobiDB-lite"/>
    </source>
</evidence>
<evidence type="ECO:0000256" key="4">
    <source>
        <dbReference type="ARBA" id="ARBA00022833"/>
    </source>
</evidence>
<keyword evidence="2" id="KW-0479">Metal-binding</keyword>